<protein>
    <recommendedName>
        <fullName evidence="3">Thioredoxin-like fold domain-containing protein</fullName>
    </recommendedName>
</protein>
<name>A0A0G0NR14_9BACT</name>
<dbReference type="AlphaFoldDB" id="A0A0G0NR14"/>
<evidence type="ECO:0000313" key="2">
    <source>
        <dbReference type="Proteomes" id="UP000034048"/>
    </source>
</evidence>
<gene>
    <name evidence="1" type="ORF">UT42_C0007G0017</name>
</gene>
<evidence type="ECO:0008006" key="3">
    <source>
        <dbReference type="Google" id="ProtNLM"/>
    </source>
</evidence>
<proteinExistence type="predicted"/>
<dbReference type="Gene3D" id="3.40.30.10">
    <property type="entry name" value="Glutaredoxin"/>
    <property type="match status" value="1"/>
</dbReference>
<comment type="caution">
    <text evidence="1">The sequence shown here is derived from an EMBL/GenBank/DDBJ whole genome shotgun (WGS) entry which is preliminary data.</text>
</comment>
<evidence type="ECO:0000313" key="1">
    <source>
        <dbReference type="EMBL" id="KKR15201.1"/>
    </source>
</evidence>
<dbReference type="Proteomes" id="UP000034048">
    <property type="component" value="Unassembled WGS sequence"/>
</dbReference>
<sequence length="377" mass="41680">MGKPEEFLGTMRQVAIGVAKKDFESFRGQAPQRLAGKFLLLVDESGKIAYVNPANLKIHKFENTDDALEGMKQLALGINNANLNKIKANKETTKPAVASDKVKFKTDKDNNDESDETATKWKQPIQGLSTDNLKWIAEKYINNVLITNGQATVTDIKSVFGIYALTVKLSTQEEPITSYISPDGKMFFPQGLNIEERTTSDATTTEETDDKLLTKQKPEVELFVMSHCPFGTQIEKGMLPVVTALGESIDFKVKFVDYAMHGEVEVKEQLKQYCIQKEQPDKFLNYLTCFLQAGESTTCLVASAVDTVALDTCTTTADTEFSVTKNYEDKASWLSGNYPRFNIFLKENQVYGVVSSSVPTSGFGTGTTANTNNSACH</sequence>
<reference evidence="1 2" key="1">
    <citation type="journal article" date="2015" name="Nature">
        <title>rRNA introns, odd ribosomes, and small enigmatic genomes across a large radiation of phyla.</title>
        <authorList>
            <person name="Brown C.T."/>
            <person name="Hug L.A."/>
            <person name="Thomas B.C."/>
            <person name="Sharon I."/>
            <person name="Castelle C.J."/>
            <person name="Singh A."/>
            <person name="Wilkins M.J."/>
            <person name="Williams K.H."/>
            <person name="Banfield J.F."/>
        </authorList>
    </citation>
    <scope>NUCLEOTIDE SEQUENCE [LARGE SCALE GENOMIC DNA]</scope>
</reference>
<dbReference type="EMBL" id="LBWS01000007">
    <property type="protein sequence ID" value="KKR15201.1"/>
    <property type="molecule type" value="Genomic_DNA"/>
</dbReference>
<organism evidence="1 2">
    <name type="scientific">Candidatus Falkowbacteria bacterium GW2011_GWA2_39_24</name>
    <dbReference type="NCBI Taxonomy" id="1618634"/>
    <lineage>
        <taxon>Bacteria</taxon>
        <taxon>Candidatus Falkowiibacteriota</taxon>
    </lineage>
</organism>
<accession>A0A0G0NR14</accession>